<feature type="compositionally biased region" description="Basic and acidic residues" evidence="1">
    <location>
        <begin position="14"/>
        <end position="31"/>
    </location>
</feature>
<reference evidence="3 4" key="1">
    <citation type="submission" date="2017-06" db="EMBL/GenBank/DDBJ databases">
        <authorList>
            <consortium name="Pathogen Informatics"/>
        </authorList>
    </citation>
    <scope>NUCLEOTIDE SEQUENCE [LARGE SCALE GENOMIC DNA]</scope>
    <source>
        <strain evidence="3 4">NCTC13839</strain>
    </source>
</reference>
<evidence type="ECO:0000313" key="3">
    <source>
        <dbReference type="EMBL" id="SNV57518.1"/>
    </source>
</evidence>
<feature type="domain" description="TipAS antibiotic-recognition" evidence="2">
    <location>
        <begin position="23"/>
        <end position="122"/>
    </location>
</feature>
<dbReference type="SUPFAM" id="SSF89082">
    <property type="entry name" value="Antibiotic binding domain of TipA-like multidrug resistance regulators"/>
    <property type="match status" value="1"/>
</dbReference>
<keyword evidence="4" id="KW-1185">Reference proteome</keyword>
<dbReference type="EMBL" id="LT906462">
    <property type="protein sequence ID" value="SNV57518.1"/>
    <property type="molecule type" value="Genomic_DNA"/>
</dbReference>
<dbReference type="KEGG" id="sste:SAMEA4384403_0347"/>
<evidence type="ECO:0000259" key="2">
    <source>
        <dbReference type="Pfam" id="PF07739"/>
    </source>
</evidence>
<dbReference type="InterPro" id="IPR012925">
    <property type="entry name" value="TipAS_dom"/>
</dbReference>
<dbReference type="Pfam" id="PF07739">
    <property type="entry name" value="TipAS"/>
    <property type="match status" value="1"/>
</dbReference>
<accession>A0A239YGZ6</accession>
<dbReference type="Proteomes" id="UP000242084">
    <property type="component" value="Chromosome 1"/>
</dbReference>
<dbReference type="OrthoDB" id="9814833at2"/>
<gene>
    <name evidence="3" type="ORF">SAMEA4384403_00347</name>
</gene>
<evidence type="ECO:0000313" key="4">
    <source>
        <dbReference type="Proteomes" id="UP000242084"/>
    </source>
</evidence>
<proteinExistence type="predicted"/>
<dbReference type="Gene3D" id="1.10.490.50">
    <property type="entry name" value="Antibiotic binding domain of TipA-like multidrug resistance regulators"/>
    <property type="match status" value="1"/>
</dbReference>
<evidence type="ECO:0000256" key="1">
    <source>
        <dbReference type="SAM" id="MobiDB-lite"/>
    </source>
</evidence>
<name>A0A239YGZ6_9STAP</name>
<feature type="region of interest" description="Disordered" evidence="1">
    <location>
        <begin position="1"/>
        <end position="38"/>
    </location>
</feature>
<protein>
    <submittedName>
        <fullName evidence="3">Transcriptional regulator</fullName>
    </submittedName>
</protein>
<dbReference type="InterPro" id="IPR036244">
    <property type="entry name" value="TipA-like_antibiotic-bd"/>
</dbReference>
<sequence length="134" mass="15952">MSEDKNNQAFNRESLNKEDELHGDKVEERFGNENVNQADDRFLDMSQDEVKGKNQIEEKLFKAIDDIKKNGATLEKQRNVTEFHKEWLTYSWPNYTEEKHLEMINMYEADTRYREYFGEEGSEILIVAVKHILT</sequence>
<dbReference type="AlphaFoldDB" id="A0A239YGZ6"/>
<dbReference type="RefSeq" id="WP_095085905.1">
    <property type="nucleotide sequence ID" value="NZ_BMDM01000007.1"/>
</dbReference>
<organism evidence="3 4">
    <name type="scientific">Mammaliicoccus stepanovicii</name>
    <dbReference type="NCBI Taxonomy" id="643214"/>
    <lineage>
        <taxon>Bacteria</taxon>
        <taxon>Bacillati</taxon>
        <taxon>Bacillota</taxon>
        <taxon>Bacilli</taxon>
        <taxon>Bacillales</taxon>
        <taxon>Staphylococcaceae</taxon>
        <taxon>Mammaliicoccus</taxon>
    </lineage>
</organism>